<accession>A0ACC2LJ12</accession>
<reference evidence="1 2" key="1">
    <citation type="journal article" date="2022" name="Hortic Res">
        <title>A haplotype resolved chromosomal level avocado genome allows analysis of novel avocado genes.</title>
        <authorList>
            <person name="Nath O."/>
            <person name="Fletcher S.J."/>
            <person name="Hayward A."/>
            <person name="Shaw L.M."/>
            <person name="Masouleh A.K."/>
            <person name="Furtado A."/>
            <person name="Henry R.J."/>
            <person name="Mitter N."/>
        </authorList>
    </citation>
    <scope>NUCLEOTIDE SEQUENCE [LARGE SCALE GENOMIC DNA]</scope>
    <source>
        <strain evidence="2">cv. Hass</strain>
    </source>
</reference>
<organism evidence="1 2">
    <name type="scientific">Persea americana</name>
    <name type="common">Avocado</name>
    <dbReference type="NCBI Taxonomy" id="3435"/>
    <lineage>
        <taxon>Eukaryota</taxon>
        <taxon>Viridiplantae</taxon>
        <taxon>Streptophyta</taxon>
        <taxon>Embryophyta</taxon>
        <taxon>Tracheophyta</taxon>
        <taxon>Spermatophyta</taxon>
        <taxon>Magnoliopsida</taxon>
        <taxon>Magnoliidae</taxon>
        <taxon>Laurales</taxon>
        <taxon>Lauraceae</taxon>
        <taxon>Persea</taxon>
    </lineage>
</organism>
<dbReference type="Proteomes" id="UP001234297">
    <property type="component" value="Chromosome 8"/>
</dbReference>
<evidence type="ECO:0000313" key="1">
    <source>
        <dbReference type="EMBL" id="KAJ8633168.1"/>
    </source>
</evidence>
<comment type="caution">
    <text evidence="1">The sequence shown here is derived from an EMBL/GenBank/DDBJ whole genome shotgun (WGS) entry which is preliminary data.</text>
</comment>
<sequence length="136" mass="15281">MNQGDGERVWVAGLNGRGSAEPEPIPISPRASRPYSYSASSLCGRFIPNRSSIDLDMARYLLVDARKGKENKNKKAASPLQGAYWKHLAETKMMDRTRILSFWRKPPAPTNTNGNFQEETVLANLVKSSQEKRYIP</sequence>
<dbReference type="EMBL" id="CM056816">
    <property type="protein sequence ID" value="KAJ8633168.1"/>
    <property type="molecule type" value="Genomic_DNA"/>
</dbReference>
<gene>
    <name evidence="1" type="ORF">MRB53_026504</name>
</gene>
<evidence type="ECO:0000313" key="2">
    <source>
        <dbReference type="Proteomes" id="UP001234297"/>
    </source>
</evidence>
<keyword evidence="2" id="KW-1185">Reference proteome</keyword>
<name>A0ACC2LJ12_PERAE</name>
<proteinExistence type="predicted"/>
<protein>
    <submittedName>
        <fullName evidence="1">Uncharacterized protein</fullName>
    </submittedName>
</protein>